<accession>A0ABR0PF11</accession>
<evidence type="ECO:0000313" key="1">
    <source>
        <dbReference type="EMBL" id="KAK5819755.1"/>
    </source>
</evidence>
<sequence length="79" mass="8958">MCVSSAGLRYFMTNTRGKTKVAIPVSKRWKIPGSTLSSTPLKIVSHLFLQFSPGPYEDQYQHLKEQPLGLGRCIYWEAL</sequence>
<proteinExistence type="predicted"/>
<gene>
    <name evidence="1" type="ORF">PVK06_024778</name>
</gene>
<dbReference type="EMBL" id="JARKNE010000007">
    <property type="protein sequence ID" value="KAK5819755.1"/>
    <property type="molecule type" value="Genomic_DNA"/>
</dbReference>
<dbReference type="Proteomes" id="UP001358586">
    <property type="component" value="Chromosome 7"/>
</dbReference>
<comment type="caution">
    <text evidence="1">The sequence shown here is derived from an EMBL/GenBank/DDBJ whole genome shotgun (WGS) entry which is preliminary data.</text>
</comment>
<evidence type="ECO:0000313" key="2">
    <source>
        <dbReference type="Proteomes" id="UP001358586"/>
    </source>
</evidence>
<name>A0ABR0PF11_GOSAR</name>
<protein>
    <submittedName>
        <fullName evidence="1">Uncharacterized protein</fullName>
    </submittedName>
</protein>
<organism evidence="1 2">
    <name type="scientific">Gossypium arboreum</name>
    <name type="common">Tree cotton</name>
    <name type="synonym">Gossypium nanking</name>
    <dbReference type="NCBI Taxonomy" id="29729"/>
    <lineage>
        <taxon>Eukaryota</taxon>
        <taxon>Viridiplantae</taxon>
        <taxon>Streptophyta</taxon>
        <taxon>Embryophyta</taxon>
        <taxon>Tracheophyta</taxon>
        <taxon>Spermatophyta</taxon>
        <taxon>Magnoliopsida</taxon>
        <taxon>eudicotyledons</taxon>
        <taxon>Gunneridae</taxon>
        <taxon>Pentapetalae</taxon>
        <taxon>rosids</taxon>
        <taxon>malvids</taxon>
        <taxon>Malvales</taxon>
        <taxon>Malvaceae</taxon>
        <taxon>Malvoideae</taxon>
        <taxon>Gossypium</taxon>
    </lineage>
</organism>
<reference evidence="1 2" key="1">
    <citation type="submission" date="2023-03" db="EMBL/GenBank/DDBJ databases">
        <title>WGS of Gossypium arboreum.</title>
        <authorList>
            <person name="Yu D."/>
        </authorList>
    </citation>
    <scope>NUCLEOTIDE SEQUENCE [LARGE SCALE GENOMIC DNA]</scope>
    <source>
        <tissue evidence="1">Leaf</tissue>
    </source>
</reference>
<keyword evidence="2" id="KW-1185">Reference proteome</keyword>